<evidence type="ECO:0000259" key="2">
    <source>
        <dbReference type="Pfam" id="PF00561"/>
    </source>
</evidence>
<gene>
    <name evidence="3" type="ORF">CFN78_18325</name>
</gene>
<dbReference type="Proteomes" id="UP000242444">
    <property type="component" value="Unassembled WGS sequence"/>
</dbReference>
<dbReference type="EMBL" id="NKYE01000011">
    <property type="protein sequence ID" value="OZM71786.1"/>
    <property type="molecule type" value="Genomic_DNA"/>
</dbReference>
<evidence type="ECO:0000313" key="3">
    <source>
        <dbReference type="EMBL" id="OZM71786.1"/>
    </source>
</evidence>
<dbReference type="GO" id="GO:0047372">
    <property type="term" value="F:monoacylglycerol lipase activity"/>
    <property type="evidence" value="ECO:0007669"/>
    <property type="project" value="TreeGrafter"/>
</dbReference>
<proteinExistence type="predicted"/>
<dbReference type="RefSeq" id="WP_094864069.1">
    <property type="nucleotide sequence ID" value="NZ_NKYE01000011.1"/>
</dbReference>
<dbReference type="InterPro" id="IPR000073">
    <property type="entry name" value="AB_hydrolase_1"/>
</dbReference>
<dbReference type="PRINTS" id="PR00111">
    <property type="entry name" value="ABHYDROLASE"/>
</dbReference>
<dbReference type="AlphaFoldDB" id="A0A263D2T1"/>
<dbReference type="OrthoDB" id="7958481at2"/>
<evidence type="ECO:0000313" key="4">
    <source>
        <dbReference type="Proteomes" id="UP000242444"/>
    </source>
</evidence>
<dbReference type="InterPro" id="IPR050266">
    <property type="entry name" value="AB_hydrolase_sf"/>
</dbReference>
<dbReference type="InterPro" id="IPR029058">
    <property type="entry name" value="AB_hydrolase_fold"/>
</dbReference>
<accession>A0A263D2T1</accession>
<reference evidence="3 4" key="1">
    <citation type="submission" date="2017-07" db="EMBL/GenBank/DDBJ databases">
        <title>Amycolatopsis antarcticus sp. nov., isolated from the surface of an Antarcticus brown macroalga.</title>
        <authorList>
            <person name="Wang J."/>
            <person name="Leiva S."/>
            <person name="Huang J."/>
            <person name="Huang Y."/>
        </authorList>
    </citation>
    <scope>NUCLEOTIDE SEQUENCE [LARGE SCALE GENOMIC DNA]</scope>
    <source>
        <strain evidence="3 4">AU-G6</strain>
    </source>
</reference>
<dbReference type="GO" id="GO:0016020">
    <property type="term" value="C:membrane"/>
    <property type="evidence" value="ECO:0007669"/>
    <property type="project" value="TreeGrafter"/>
</dbReference>
<keyword evidence="1" id="KW-0812">Transmembrane</keyword>
<feature type="domain" description="AB hydrolase-1" evidence="2">
    <location>
        <begin position="34"/>
        <end position="259"/>
    </location>
</feature>
<evidence type="ECO:0000256" key="1">
    <source>
        <dbReference type="SAM" id="Phobius"/>
    </source>
</evidence>
<dbReference type="FunCoup" id="A0A263D2T1">
    <property type="interactions" value="212"/>
</dbReference>
<dbReference type="Gene3D" id="3.40.50.1820">
    <property type="entry name" value="alpha/beta hydrolase"/>
    <property type="match status" value="1"/>
</dbReference>
<sequence length="281" mass="30198">MSTAARRPRQASTVAVRGRKLAVTHHPGAAGRVPLVLCNGIGSSQRLFDPVVGALDRDRPLILFDVPGLGGSAAPRVPYLFSTLAAALHRVIAGFGYRSADVLGISWGGGLAQQYAFQYRRRCRRLVLVATGTGMLMVPAAPRTLARMSTPRRHRDPAYAERIAGDLYGGSARLDPARTISALHNAPTATPRRAYLYQLMAIAGWSSLPFLPLIRQPALVLAGTDDPIIPPVNASMMAGLLPRGRLHRYDGGHLALLTEAGELAPVIDSFLDEDGDERSER</sequence>
<dbReference type="SUPFAM" id="SSF53474">
    <property type="entry name" value="alpha/beta-Hydrolases"/>
    <property type="match status" value="1"/>
</dbReference>
<keyword evidence="4" id="KW-1185">Reference proteome</keyword>
<dbReference type="Pfam" id="PF00561">
    <property type="entry name" value="Abhydrolase_1"/>
    <property type="match status" value="1"/>
</dbReference>
<comment type="caution">
    <text evidence="3">The sequence shown here is derived from an EMBL/GenBank/DDBJ whole genome shotgun (WGS) entry which is preliminary data.</text>
</comment>
<dbReference type="InParanoid" id="A0A263D2T1"/>
<organism evidence="3 4">
    <name type="scientific">Amycolatopsis antarctica</name>
    <dbReference type="NCBI Taxonomy" id="1854586"/>
    <lineage>
        <taxon>Bacteria</taxon>
        <taxon>Bacillati</taxon>
        <taxon>Actinomycetota</taxon>
        <taxon>Actinomycetes</taxon>
        <taxon>Pseudonocardiales</taxon>
        <taxon>Pseudonocardiaceae</taxon>
        <taxon>Amycolatopsis</taxon>
    </lineage>
</organism>
<keyword evidence="1" id="KW-1133">Transmembrane helix</keyword>
<dbReference type="PANTHER" id="PTHR43798:SF5">
    <property type="entry name" value="MONOACYLGLYCEROL LIPASE ABHD6"/>
    <property type="match status" value="1"/>
</dbReference>
<dbReference type="GO" id="GO:0046464">
    <property type="term" value="P:acylglycerol catabolic process"/>
    <property type="evidence" value="ECO:0007669"/>
    <property type="project" value="TreeGrafter"/>
</dbReference>
<name>A0A263D2T1_9PSEU</name>
<keyword evidence="1" id="KW-0472">Membrane</keyword>
<feature type="transmembrane region" description="Helical" evidence="1">
    <location>
        <begin position="126"/>
        <end position="145"/>
    </location>
</feature>
<dbReference type="PANTHER" id="PTHR43798">
    <property type="entry name" value="MONOACYLGLYCEROL LIPASE"/>
    <property type="match status" value="1"/>
</dbReference>
<protein>
    <submittedName>
        <fullName evidence="3">Poly(3-hydroxyalkanoate) depolymerase</fullName>
    </submittedName>
</protein>